<dbReference type="KEGG" id="lez:GLE_3069"/>
<dbReference type="AlphaFoldDB" id="A0A0S2DIU6"/>
<evidence type="ECO:0000313" key="1">
    <source>
        <dbReference type="EMBL" id="ALN58416.1"/>
    </source>
</evidence>
<evidence type="ECO:0000313" key="2">
    <source>
        <dbReference type="Proteomes" id="UP000061569"/>
    </source>
</evidence>
<dbReference type="EMBL" id="CP013140">
    <property type="protein sequence ID" value="ALN58416.1"/>
    <property type="molecule type" value="Genomic_DNA"/>
</dbReference>
<dbReference type="OrthoDB" id="6028099at2"/>
<reference evidence="1 2" key="1">
    <citation type="submission" date="2015-11" db="EMBL/GenBank/DDBJ databases">
        <title>Genome sequences of Lysobacter enzymogenes strain C3 and Lysobacter antibioticus ATCC 29479.</title>
        <authorList>
            <person name="Kobayashi D.Y."/>
        </authorList>
    </citation>
    <scope>NUCLEOTIDE SEQUENCE [LARGE SCALE GENOMIC DNA]</scope>
    <source>
        <strain evidence="1 2">C3</strain>
    </source>
</reference>
<sequence length="122" mass="12902">MSYQPPKSPTSAPAQSPFNPAWLLAGLVASSIAGVGSLLLVPQFSQVWASFDAELPALTACLQAYPWAPCLLPVAVLMVWAAAPRARRDRWACAFGVFAGMAAIALMLVALYLPIFVLASKV</sequence>
<gene>
    <name evidence="1" type="ORF">GLE_3069</name>
</gene>
<name>A0A0S2DIU6_LYSEN</name>
<protein>
    <submittedName>
        <fullName evidence="1">Uncharacterized protein</fullName>
    </submittedName>
</protein>
<organism evidence="1 2">
    <name type="scientific">Lysobacter enzymogenes</name>
    <dbReference type="NCBI Taxonomy" id="69"/>
    <lineage>
        <taxon>Bacteria</taxon>
        <taxon>Pseudomonadati</taxon>
        <taxon>Pseudomonadota</taxon>
        <taxon>Gammaproteobacteria</taxon>
        <taxon>Lysobacterales</taxon>
        <taxon>Lysobacteraceae</taxon>
        <taxon>Lysobacter</taxon>
    </lineage>
</organism>
<proteinExistence type="predicted"/>
<accession>A0A0S2DIU6</accession>
<dbReference type="Proteomes" id="UP000061569">
    <property type="component" value="Chromosome"/>
</dbReference>
<dbReference type="PATRIC" id="fig|69.6.peg.3029"/>